<accession>A0ABW7R2U4</accession>
<dbReference type="EMBL" id="JBIRGQ010000013">
    <property type="protein sequence ID" value="MFH8551591.1"/>
    <property type="molecule type" value="Genomic_DNA"/>
</dbReference>
<sequence length="352" mass="39611">MAGDLAAVERRHRRLKRLKDSQEVEKANAALQLAWNSGLKPSAIRLRPELVSSARPVPAAEPAPPPVTRLLNPRGIALRFYLIAVFEAHCRLAPGKRWAGTRRLQGLQGWTNFVAVDAAFSSETGTYLRETKQERDAETSRLRQLQGALRTLEDVGVKRVQALVEVPKKANGRGRDYEDFRLMGESGRGPLHTPNLYSVPWPGDDAIAIPPDFFLRGWAHVLSPAEMATWLALQELSQTYPARHEESGVYLYAKRRKEQFGLLRDSYEDSCNTLEALGLIREVPQTRVVVTDKGPVEVSVGTSDSTSKLSFLYKPCRYQMVNEGFAADALDKTMKELIIRKHALERRQKNRE</sequence>
<protein>
    <submittedName>
        <fullName evidence="1">Uncharacterized protein</fullName>
    </submittedName>
</protein>
<keyword evidence="2" id="KW-1185">Reference proteome</keyword>
<gene>
    <name evidence="1" type="ORF">ACH4F9_42100</name>
</gene>
<dbReference type="Proteomes" id="UP001610818">
    <property type="component" value="Unassembled WGS sequence"/>
</dbReference>
<organism evidence="1 2">
    <name type="scientific">Streptomyces longisporoflavus</name>
    <dbReference type="NCBI Taxonomy" id="28044"/>
    <lineage>
        <taxon>Bacteria</taxon>
        <taxon>Bacillati</taxon>
        <taxon>Actinomycetota</taxon>
        <taxon>Actinomycetes</taxon>
        <taxon>Kitasatosporales</taxon>
        <taxon>Streptomycetaceae</taxon>
        <taxon>Streptomyces</taxon>
    </lineage>
</organism>
<comment type="caution">
    <text evidence="1">The sequence shown here is derived from an EMBL/GenBank/DDBJ whole genome shotgun (WGS) entry which is preliminary data.</text>
</comment>
<name>A0ABW7R2U4_9ACTN</name>
<evidence type="ECO:0000313" key="2">
    <source>
        <dbReference type="Proteomes" id="UP001610818"/>
    </source>
</evidence>
<evidence type="ECO:0000313" key="1">
    <source>
        <dbReference type="EMBL" id="MFH8551591.1"/>
    </source>
</evidence>
<proteinExistence type="predicted"/>
<reference evidence="1 2" key="1">
    <citation type="submission" date="2024-10" db="EMBL/GenBank/DDBJ databases">
        <title>The Natural Products Discovery Center: Release of the First 8490 Sequenced Strains for Exploring Actinobacteria Biosynthetic Diversity.</title>
        <authorList>
            <person name="Kalkreuter E."/>
            <person name="Kautsar S.A."/>
            <person name="Yang D."/>
            <person name="Bader C.D."/>
            <person name="Teijaro C.N."/>
            <person name="Fluegel L."/>
            <person name="Davis C.M."/>
            <person name="Simpson J.R."/>
            <person name="Lauterbach L."/>
            <person name="Steele A.D."/>
            <person name="Gui C."/>
            <person name="Meng S."/>
            <person name="Li G."/>
            <person name="Viehrig K."/>
            <person name="Ye F."/>
            <person name="Su P."/>
            <person name="Kiefer A.F."/>
            <person name="Nichols A."/>
            <person name="Cepeda A.J."/>
            <person name="Yan W."/>
            <person name="Fan B."/>
            <person name="Jiang Y."/>
            <person name="Adhikari A."/>
            <person name="Zheng C.-J."/>
            <person name="Schuster L."/>
            <person name="Cowan T.M."/>
            <person name="Smanski M.J."/>
            <person name="Chevrette M.G."/>
            <person name="De Carvalho L.P.S."/>
            <person name="Shen B."/>
        </authorList>
    </citation>
    <scope>NUCLEOTIDE SEQUENCE [LARGE SCALE GENOMIC DNA]</scope>
    <source>
        <strain evidence="1 2">NPDC017990</strain>
    </source>
</reference>
<dbReference type="RefSeq" id="WP_397718589.1">
    <property type="nucleotide sequence ID" value="NZ_JBIRGN010000013.1"/>
</dbReference>